<evidence type="ECO:0000256" key="5">
    <source>
        <dbReference type="ARBA" id="ARBA00022723"/>
    </source>
</evidence>
<evidence type="ECO:0000259" key="13">
    <source>
        <dbReference type="PROSITE" id="PS51873"/>
    </source>
</evidence>
<evidence type="ECO:0000256" key="4">
    <source>
        <dbReference type="ARBA" id="ARBA00022679"/>
    </source>
</evidence>
<protein>
    <recommendedName>
        <fullName evidence="3">RBR-type E3 ubiquitin transferase</fullName>
        <ecNumber evidence="3">2.3.2.31</ecNumber>
    </recommendedName>
</protein>
<dbReference type="SUPFAM" id="SSF57850">
    <property type="entry name" value="RING/U-box"/>
    <property type="match status" value="3"/>
</dbReference>
<dbReference type="EC" id="2.3.2.31" evidence="3"/>
<dbReference type="InterPro" id="IPR031127">
    <property type="entry name" value="E3_UB_ligase_RBR"/>
</dbReference>
<comment type="caution">
    <text evidence="14">The sequence shown here is derived from an EMBL/GenBank/DDBJ whole genome shotgun (WGS) entry which is preliminary data.</text>
</comment>
<keyword evidence="6" id="KW-0677">Repeat</keyword>
<name>A0A9P9YNH9_9MUSC</name>
<feature type="region of interest" description="Disordered" evidence="11">
    <location>
        <begin position="1"/>
        <end position="31"/>
    </location>
</feature>
<evidence type="ECO:0000313" key="14">
    <source>
        <dbReference type="EMBL" id="KAI8040270.1"/>
    </source>
</evidence>
<keyword evidence="5" id="KW-0479">Metal-binding</keyword>
<evidence type="ECO:0000256" key="8">
    <source>
        <dbReference type="ARBA" id="ARBA00022786"/>
    </source>
</evidence>
<comment type="similarity">
    <text evidence="2">Belongs to the RBR family. Ariadne subfamily.</text>
</comment>
<dbReference type="Pfam" id="PF22191">
    <property type="entry name" value="IBR_1"/>
    <property type="match status" value="1"/>
</dbReference>
<keyword evidence="7 10" id="KW-0863">Zinc-finger</keyword>
<evidence type="ECO:0000256" key="10">
    <source>
        <dbReference type="PROSITE-ProRule" id="PRU00175"/>
    </source>
</evidence>
<feature type="domain" description="RING-type" evidence="13">
    <location>
        <begin position="148"/>
        <end position="359"/>
    </location>
</feature>
<feature type="domain" description="RING-type" evidence="12">
    <location>
        <begin position="152"/>
        <end position="201"/>
    </location>
</feature>
<evidence type="ECO:0000256" key="11">
    <source>
        <dbReference type="SAM" id="MobiDB-lite"/>
    </source>
</evidence>
<gene>
    <name evidence="14" type="ORF">M5D96_006210</name>
</gene>
<evidence type="ECO:0000256" key="6">
    <source>
        <dbReference type="ARBA" id="ARBA00022737"/>
    </source>
</evidence>
<keyword evidence="15" id="KW-1185">Reference proteome</keyword>
<dbReference type="CDD" id="cd20356">
    <property type="entry name" value="Rcat_RBR_HHARI-like"/>
    <property type="match status" value="1"/>
</dbReference>
<dbReference type="FunFam" id="3.30.40.10:FF:000019">
    <property type="entry name" value="RBR-type E3 ubiquitin transferase"/>
    <property type="match status" value="1"/>
</dbReference>
<evidence type="ECO:0000256" key="2">
    <source>
        <dbReference type="ARBA" id="ARBA00005884"/>
    </source>
</evidence>
<dbReference type="PANTHER" id="PTHR11685">
    <property type="entry name" value="RBR FAMILY RING FINGER AND IBR DOMAIN-CONTAINING"/>
    <property type="match status" value="1"/>
</dbReference>
<dbReference type="InterPro" id="IPR013083">
    <property type="entry name" value="Znf_RING/FYVE/PHD"/>
</dbReference>
<dbReference type="Pfam" id="PF21235">
    <property type="entry name" value="UBA_ARI1"/>
    <property type="match status" value="1"/>
</dbReference>
<dbReference type="InterPro" id="IPR001841">
    <property type="entry name" value="Znf_RING"/>
</dbReference>
<dbReference type="FunFam" id="1.20.120.1750:FF:000002">
    <property type="entry name" value="RBR-type E3 ubiquitin transferase"/>
    <property type="match status" value="1"/>
</dbReference>
<dbReference type="SMART" id="SM00647">
    <property type="entry name" value="IBR"/>
    <property type="match status" value="2"/>
</dbReference>
<keyword evidence="8" id="KW-0833">Ubl conjugation pathway</keyword>
<feature type="compositionally biased region" description="Acidic residues" evidence="11">
    <location>
        <begin position="1"/>
        <end position="12"/>
    </location>
</feature>
<evidence type="ECO:0000313" key="15">
    <source>
        <dbReference type="Proteomes" id="UP001059596"/>
    </source>
</evidence>
<dbReference type="PROSITE" id="PS00518">
    <property type="entry name" value="ZF_RING_1"/>
    <property type="match status" value="1"/>
</dbReference>
<evidence type="ECO:0000256" key="9">
    <source>
        <dbReference type="ARBA" id="ARBA00022833"/>
    </source>
</evidence>
<dbReference type="Gene3D" id="1.20.120.1750">
    <property type="match status" value="1"/>
</dbReference>
<dbReference type="InterPro" id="IPR048962">
    <property type="entry name" value="ARIH1-like_UBL"/>
</dbReference>
<dbReference type="Pfam" id="PF01485">
    <property type="entry name" value="IBR"/>
    <property type="match status" value="1"/>
</dbReference>
<dbReference type="InterPro" id="IPR017907">
    <property type="entry name" value="Znf_RING_CS"/>
</dbReference>
<dbReference type="InterPro" id="IPR002867">
    <property type="entry name" value="IBR_dom"/>
</dbReference>
<evidence type="ECO:0000256" key="1">
    <source>
        <dbReference type="ARBA" id="ARBA00001798"/>
    </source>
</evidence>
<dbReference type="GO" id="GO:0016567">
    <property type="term" value="P:protein ubiquitination"/>
    <property type="evidence" value="ECO:0007669"/>
    <property type="project" value="InterPro"/>
</dbReference>
<dbReference type="PROSITE" id="PS50089">
    <property type="entry name" value="ZF_RING_2"/>
    <property type="match status" value="1"/>
</dbReference>
<dbReference type="GO" id="GO:0061630">
    <property type="term" value="F:ubiquitin protein ligase activity"/>
    <property type="evidence" value="ECO:0007669"/>
    <property type="project" value="UniProtKB-EC"/>
</dbReference>
<dbReference type="InterPro" id="IPR045840">
    <property type="entry name" value="Ariadne"/>
</dbReference>
<keyword evidence="4" id="KW-0808">Transferase</keyword>
<sequence>MNSDSEYSDEDHGDSHRSLHSHNTSSLMSCGTCDSDEDTCTEILLPDSPIGSPEADDFVYKVLSVDQIVQHQRNIIDGVNNVLNLSPQVTRIILNHFKWDKERLFENYFESSPQEFFQRAHVVNPFEQRSELDLRASSSESVRKSCFSQESCGICYSPCDEHELKGLGCGHSFCAACWKQYLANKTCSEGLAHTITCPAANCDILVDYVSFLKLADSPEVIERYQQLITNTFVECNMLMRWCPAPNCTHAIKANCTEARAVHCKCGHQFCFGCGENWHEPASCSSLKKWLKKCLDDSETSNWIAQNTKECPKCNVTIEKDGGCNHVVCKNPSCRHDFCWVCLGSWEPHGSSWYSCNRFDDEEAKEARLAQQRYRSSMARYLHYYNRYMNHMQSMRMENKLYASVQAKMDDMQEEISWIEVQFLRDAVDVLCQCRSTLMYSYVFAFYLINNNQKIIFEDNQRDMEMATEKISECLEREITVANLYEIKHKVLDLSHYCQKRRHVLLCHVREGYEKDWWEFIEETTT</sequence>
<reference evidence="14" key="1">
    <citation type="journal article" date="2023" name="Genome Biol. Evol.">
        <title>Long-read-based Genome Assembly of Drosophila gunungcola Reveals Fewer Chemosensory Genes in Flower-breeding Species.</title>
        <authorList>
            <person name="Negi A."/>
            <person name="Liao B.Y."/>
            <person name="Yeh S.D."/>
        </authorList>
    </citation>
    <scope>NUCLEOTIDE SEQUENCE</scope>
    <source>
        <strain evidence="14">Sukarami</strain>
    </source>
</reference>
<evidence type="ECO:0000256" key="3">
    <source>
        <dbReference type="ARBA" id="ARBA00012251"/>
    </source>
</evidence>
<dbReference type="InterPro" id="IPR044066">
    <property type="entry name" value="TRIAD_supradom"/>
</dbReference>
<dbReference type="AlphaFoldDB" id="A0A9P9YNH9"/>
<dbReference type="EMBL" id="JAMKOV010000004">
    <property type="protein sequence ID" value="KAI8040270.1"/>
    <property type="molecule type" value="Genomic_DNA"/>
</dbReference>
<comment type="catalytic activity">
    <reaction evidence="1">
        <text>[E2 ubiquitin-conjugating enzyme]-S-ubiquitinyl-L-cysteine + [acceptor protein]-L-lysine = [E2 ubiquitin-conjugating enzyme]-L-cysteine + [acceptor protein]-N(6)-ubiquitinyl-L-lysine.</text>
        <dbReference type="EC" id="2.3.2.31"/>
    </reaction>
</comment>
<dbReference type="PROSITE" id="PS51873">
    <property type="entry name" value="TRIAD"/>
    <property type="match status" value="1"/>
</dbReference>
<accession>A0A9P9YNH9</accession>
<dbReference type="OrthoDB" id="10009520at2759"/>
<dbReference type="GO" id="GO:0008270">
    <property type="term" value="F:zinc ion binding"/>
    <property type="evidence" value="ECO:0007669"/>
    <property type="project" value="UniProtKB-KW"/>
</dbReference>
<dbReference type="Proteomes" id="UP001059596">
    <property type="component" value="Unassembled WGS sequence"/>
</dbReference>
<evidence type="ECO:0000259" key="12">
    <source>
        <dbReference type="PROSITE" id="PS50089"/>
    </source>
</evidence>
<organism evidence="14 15">
    <name type="scientific">Drosophila gunungcola</name>
    <name type="common">fruit fly</name>
    <dbReference type="NCBI Taxonomy" id="103775"/>
    <lineage>
        <taxon>Eukaryota</taxon>
        <taxon>Metazoa</taxon>
        <taxon>Ecdysozoa</taxon>
        <taxon>Arthropoda</taxon>
        <taxon>Hexapoda</taxon>
        <taxon>Insecta</taxon>
        <taxon>Pterygota</taxon>
        <taxon>Neoptera</taxon>
        <taxon>Endopterygota</taxon>
        <taxon>Diptera</taxon>
        <taxon>Brachycera</taxon>
        <taxon>Muscomorpha</taxon>
        <taxon>Ephydroidea</taxon>
        <taxon>Drosophilidae</taxon>
        <taxon>Drosophila</taxon>
        <taxon>Sophophora</taxon>
    </lineage>
</organism>
<dbReference type="CDD" id="cd20343">
    <property type="entry name" value="BRcat_RBR_HHARI-like"/>
    <property type="match status" value="1"/>
</dbReference>
<proteinExistence type="inferred from homology"/>
<dbReference type="Pfam" id="PF19422">
    <property type="entry name" value="Ariadne"/>
    <property type="match status" value="1"/>
</dbReference>
<dbReference type="Gene3D" id="3.30.40.10">
    <property type="entry name" value="Zinc/RING finger domain, C3HC4 (zinc finger)"/>
    <property type="match status" value="1"/>
</dbReference>
<evidence type="ECO:0000256" key="7">
    <source>
        <dbReference type="ARBA" id="ARBA00022771"/>
    </source>
</evidence>
<keyword evidence="9" id="KW-0862">Zinc</keyword>